<dbReference type="VEuPathDB" id="FungiDB:PPTG_01674"/>
<protein>
    <submittedName>
        <fullName evidence="1">Uncharacterized protein</fullName>
    </submittedName>
</protein>
<sequence>MASSELTKTLHDHLVQGKRGLEKALEILLQSSTDVEEALATLFSFETKQRRVSQDVMLTFIESLPQAEWIIAACGLMLQETDSWCSWAVAIILRKLMANLTGTALLQAEICWIQCLSFTDRAIACSAPVKISSAIEGNALYVAGDGYNYDSNNRSPFCWKGDWTFDKKKEIWRFIPAPTGASDFYIVSAYAEGYLYASSVPVADSDGYLQKRVLVRRGASFSDPCGIWRLVKLEGDRCALYNVNQDVFLSSPPEAADGYRRDVVTSPFHPLDEKRSEYREWKITAATVPLMEMGLHEFFKREYEKAVETFSKVLSKDTIFSADRKKAIHYRLMANWMLKNEDYAKQDIALLSDLDWSPSYFYCVLRHGKLVDEDTALLEQLPVKSP</sequence>
<dbReference type="Proteomes" id="UP000053236">
    <property type="component" value="Unassembled WGS sequence"/>
</dbReference>
<dbReference type="AlphaFoldDB" id="W2HFW7"/>
<proteinExistence type="predicted"/>
<reference evidence="1" key="1">
    <citation type="submission" date="2013-11" db="EMBL/GenBank/DDBJ databases">
        <title>The Genome Sequence of Phytophthora parasitica CJ02B3.</title>
        <authorList>
            <consortium name="The Broad Institute Genomics Platform"/>
            <person name="Russ C."/>
            <person name="Tyler B."/>
            <person name="Panabieres F."/>
            <person name="Shan W."/>
            <person name="Tripathy S."/>
            <person name="Grunwald N."/>
            <person name="Machado M."/>
            <person name="Johnson C.S."/>
            <person name="Arredondo F."/>
            <person name="Hong C."/>
            <person name="Coffey M."/>
            <person name="Young S.K."/>
            <person name="Zeng Q."/>
            <person name="Gargeya S."/>
            <person name="Fitzgerald M."/>
            <person name="Abouelleil A."/>
            <person name="Alvarado L."/>
            <person name="Chapman S.B."/>
            <person name="Gainer-Dewar J."/>
            <person name="Goldberg J."/>
            <person name="Griggs A."/>
            <person name="Gujja S."/>
            <person name="Hansen M."/>
            <person name="Howarth C."/>
            <person name="Imamovic A."/>
            <person name="Ireland A."/>
            <person name="Larimer J."/>
            <person name="McCowan C."/>
            <person name="Murphy C."/>
            <person name="Pearson M."/>
            <person name="Poon T.W."/>
            <person name="Priest M."/>
            <person name="Roberts A."/>
            <person name="Saif S."/>
            <person name="Shea T."/>
            <person name="Sykes S."/>
            <person name="Wortman J."/>
            <person name="Nusbaum C."/>
            <person name="Birren B."/>
        </authorList>
    </citation>
    <scope>NUCLEOTIDE SEQUENCE [LARGE SCALE GENOMIC DNA]</scope>
    <source>
        <strain evidence="1">CJ02B3</strain>
    </source>
</reference>
<gene>
    <name evidence="1" type="ORF">L915_02866</name>
</gene>
<dbReference type="EMBL" id="KI684750">
    <property type="protein sequence ID" value="ETK94024.1"/>
    <property type="molecule type" value="Genomic_DNA"/>
</dbReference>
<name>W2HFW7_PHYNI</name>
<accession>W2HFW7</accession>
<organism evidence="1">
    <name type="scientific">Phytophthora nicotianae</name>
    <name type="common">Potato buckeye rot agent</name>
    <name type="synonym">Phytophthora parasitica</name>
    <dbReference type="NCBI Taxonomy" id="4792"/>
    <lineage>
        <taxon>Eukaryota</taxon>
        <taxon>Sar</taxon>
        <taxon>Stramenopiles</taxon>
        <taxon>Oomycota</taxon>
        <taxon>Peronosporomycetes</taxon>
        <taxon>Peronosporales</taxon>
        <taxon>Peronosporaceae</taxon>
        <taxon>Phytophthora</taxon>
    </lineage>
</organism>
<evidence type="ECO:0000313" key="1">
    <source>
        <dbReference type="EMBL" id="ETK94024.1"/>
    </source>
</evidence>